<sequence>MGIWVLPKEKRFPSRVLLMHHDAHQDQLMTDAHTYASDGVTIIFTKCKQKLGETKGQEKENVDKNEGIN</sequence>
<dbReference type="WBParaSite" id="nRc.2.0.1.t02203-RA">
    <property type="protein sequence ID" value="nRc.2.0.1.t02203-RA"/>
    <property type="gene ID" value="nRc.2.0.1.g02203"/>
</dbReference>
<proteinExistence type="predicted"/>
<reference evidence="2" key="1">
    <citation type="submission" date="2022-11" db="UniProtKB">
        <authorList>
            <consortium name="WormBaseParasite"/>
        </authorList>
    </citation>
    <scope>IDENTIFICATION</scope>
</reference>
<name>A0A915HJP5_ROMCU</name>
<dbReference type="Proteomes" id="UP000887565">
    <property type="component" value="Unplaced"/>
</dbReference>
<dbReference type="AlphaFoldDB" id="A0A915HJP5"/>
<evidence type="ECO:0000313" key="2">
    <source>
        <dbReference type="WBParaSite" id="nRc.2.0.1.t02203-RA"/>
    </source>
</evidence>
<evidence type="ECO:0000313" key="1">
    <source>
        <dbReference type="Proteomes" id="UP000887565"/>
    </source>
</evidence>
<accession>A0A915HJP5</accession>
<protein>
    <submittedName>
        <fullName evidence="2">Uncharacterized protein</fullName>
    </submittedName>
</protein>
<keyword evidence="1" id="KW-1185">Reference proteome</keyword>
<organism evidence="1 2">
    <name type="scientific">Romanomermis culicivorax</name>
    <name type="common">Nematode worm</name>
    <dbReference type="NCBI Taxonomy" id="13658"/>
    <lineage>
        <taxon>Eukaryota</taxon>
        <taxon>Metazoa</taxon>
        <taxon>Ecdysozoa</taxon>
        <taxon>Nematoda</taxon>
        <taxon>Enoplea</taxon>
        <taxon>Dorylaimia</taxon>
        <taxon>Mermithida</taxon>
        <taxon>Mermithoidea</taxon>
        <taxon>Mermithidae</taxon>
        <taxon>Romanomermis</taxon>
    </lineage>
</organism>